<dbReference type="EMBL" id="SWLB01000011">
    <property type="protein sequence ID" value="KAF3332605.1"/>
    <property type="molecule type" value="Genomic_DNA"/>
</dbReference>
<comment type="cofactor">
    <cofactor evidence="1 6 7">
        <name>pyridoxal 5'-phosphate</name>
        <dbReference type="ChEBI" id="CHEBI:597326"/>
    </cofactor>
</comment>
<dbReference type="PANTHER" id="PTHR45744">
    <property type="entry name" value="TYROSINE AMINOTRANSFERASE"/>
    <property type="match status" value="1"/>
</dbReference>
<dbReference type="OrthoDB" id="7042322at2759"/>
<dbReference type="GO" id="GO:0033855">
    <property type="term" value="F:nicotianamine aminotransferase activity"/>
    <property type="evidence" value="ECO:0007669"/>
    <property type="project" value="UniProtKB-EC"/>
</dbReference>
<dbReference type="InterPro" id="IPR005958">
    <property type="entry name" value="TyrNic_aminoTrfase"/>
</dbReference>
<comment type="catalytic activity">
    <reaction evidence="4">
        <text>nicotianamine + 2-oxoglutarate = 3''-deamino-3''-oxonicotianamine + L-glutamate</text>
        <dbReference type="Rhea" id="RHEA:22104"/>
        <dbReference type="ChEBI" id="CHEBI:16810"/>
        <dbReference type="ChEBI" id="CHEBI:29985"/>
        <dbReference type="ChEBI" id="CHEBI:58249"/>
        <dbReference type="ChEBI" id="CHEBI:58685"/>
        <dbReference type="EC" id="2.6.1.80"/>
    </reaction>
</comment>
<keyword evidence="9" id="KW-0808">Transferase</keyword>
<comment type="similarity">
    <text evidence="2 6">Belongs to the class-I pyridoxal-phosphate-dependent aminotransferase family.</text>
</comment>
<sequence length="442" mass="48888">MQSLIIMVTILGDNPTVDAKMVAENGVKKWQFGLNEALAVAGSLSIRGTLSKVISCVEEAGPKPMVSFGNGDPSLFPCFRTTPIAEDAIVEAVRSAKHNHYSPFVGLLPARRAVAEYLSKELPYKLSPDDVFLTSGCQQAAEVVMTALARPGANILIPRPGFPLYEARCVVHDLEIRRFNLIPEKEWEVDLDQVEQLADGNTVAIVLINPNNPCGNVYTYQHLEKIAKTARKLGIMVITDEVYGHIIFGNNPFVPMGVFGDIVPVITLGSISKRWVVPGWRLGWIVTTDPNGILKKTKVVDSIENYLAITSDPATFIQGAVPQIFEKTKDGFFSKIIHLLREDAETCFNKIKDIKCITCPHKPEGSMFVLVKLDLSCLEDINDDVDFCCKLAKEESVIICPGSALDMKNWLRITFAVEPATLDVGLERLKSFCQRHEKQSDK</sequence>
<dbReference type="Pfam" id="PF00155">
    <property type="entry name" value="Aminotran_1_2"/>
    <property type="match status" value="1"/>
</dbReference>
<dbReference type="InterPro" id="IPR015421">
    <property type="entry name" value="PyrdxlP-dep_Trfase_major"/>
</dbReference>
<keyword evidence="3 6" id="KW-0663">Pyridoxal phosphate</keyword>
<dbReference type="AlphaFoldDB" id="A0A833QTZ3"/>
<evidence type="ECO:0000259" key="8">
    <source>
        <dbReference type="Pfam" id="PF00155"/>
    </source>
</evidence>
<evidence type="ECO:0000256" key="4">
    <source>
        <dbReference type="ARBA" id="ARBA00052517"/>
    </source>
</evidence>
<evidence type="ECO:0000256" key="2">
    <source>
        <dbReference type="ARBA" id="ARBA00007441"/>
    </source>
</evidence>
<dbReference type="InterPro" id="IPR015422">
    <property type="entry name" value="PyrdxlP-dep_Trfase_small"/>
</dbReference>
<dbReference type="NCBIfam" id="TIGR01265">
    <property type="entry name" value="tyr_nico_aTase"/>
    <property type="match status" value="1"/>
</dbReference>
<dbReference type="Gene3D" id="3.90.1150.10">
    <property type="entry name" value="Aspartate Aminotransferase, domain 1"/>
    <property type="match status" value="1"/>
</dbReference>
<reference evidence="9" key="1">
    <citation type="submission" date="2020-01" db="EMBL/GenBank/DDBJ databases">
        <title>Genome sequence of Kobresia littledalei, the first chromosome-level genome in the family Cyperaceae.</title>
        <authorList>
            <person name="Qu G."/>
        </authorList>
    </citation>
    <scope>NUCLEOTIDE SEQUENCE</scope>
    <source>
        <strain evidence="9">C.B.Clarke</strain>
        <tissue evidence="9">Leaf</tissue>
    </source>
</reference>
<keyword evidence="10" id="KW-1185">Reference proteome</keyword>
<dbReference type="FunFam" id="3.40.640.10:FF:000048">
    <property type="entry name" value="tyrosine aminotransferase"/>
    <property type="match status" value="1"/>
</dbReference>
<evidence type="ECO:0000313" key="9">
    <source>
        <dbReference type="EMBL" id="KAF3332605.1"/>
    </source>
</evidence>
<comment type="caution">
    <text evidence="9">The sequence shown here is derived from an EMBL/GenBank/DDBJ whole genome shotgun (WGS) entry which is preliminary data.</text>
</comment>
<dbReference type="Proteomes" id="UP000623129">
    <property type="component" value="Unassembled WGS sequence"/>
</dbReference>
<keyword evidence="9" id="KW-0032">Aminotransferase</keyword>
<dbReference type="PROSITE" id="PS00105">
    <property type="entry name" value="AA_TRANSFER_CLASS_1"/>
    <property type="match status" value="1"/>
</dbReference>
<dbReference type="InterPro" id="IPR004839">
    <property type="entry name" value="Aminotransferase_I/II_large"/>
</dbReference>
<dbReference type="Gene3D" id="3.40.640.10">
    <property type="entry name" value="Type I PLP-dependent aspartate aminotransferase-like (Major domain)"/>
    <property type="match status" value="1"/>
</dbReference>
<evidence type="ECO:0000256" key="5">
    <source>
        <dbReference type="ARBA" id="ARBA00067055"/>
    </source>
</evidence>
<dbReference type="GO" id="GO:0006572">
    <property type="term" value="P:L-tyrosine catabolic process"/>
    <property type="evidence" value="ECO:0007669"/>
    <property type="project" value="TreeGrafter"/>
</dbReference>
<evidence type="ECO:0000256" key="3">
    <source>
        <dbReference type="ARBA" id="ARBA00022898"/>
    </source>
</evidence>
<evidence type="ECO:0000256" key="6">
    <source>
        <dbReference type="PIRNR" id="PIRNR000517"/>
    </source>
</evidence>
<dbReference type="GO" id="GO:0030170">
    <property type="term" value="F:pyridoxal phosphate binding"/>
    <property type="evidence" value="ECO:0007669"/>
    <property type="project" value="InterPro"/>
</dbReference>
<dbReference type="GO" id="GO:0004838">
    <property type="term" value="F:L-tyrosine-2-oxoglutarate transaminase activity"/>
    <property type="evidence" value="ECO:0007669"/>
    <property type="project" value="TreeGrafter"/>
</dbReference>
<feature type="modified residue" description="N6-(pyridoxal phosphate)lysine" evidence="7">
    <location>
        <position position="273"/>
    </location>
</feature>
<dbReference type="SUPFAM" id="SSF53383">
    <property type="entry name" value="PLP-dependent transferases"/>
    <property type="match status" value="1"/>
</dbReference>
<evidence type="ECO:0000313" key="10">
    <source>
        <dbReference type="Proteomes" id="UP000623129"/>
    </source>
</evidence>
<dbReference type="InterPro" id="IPR004838">
    <property type="entry name" value="NHTrfase_class1_PyrdxlP-BS"/>
</dbReference>
<feature type="domain" description="Aminotransferase class I/classII large" evidence="8">
    <location>
        <begin position="65"/>
        <end position="429"/>
    </location>
</feature>
<dbReference type="FunFam" id="3.90.1150.10:FF:000040">
    <property type="entry name" value="Tyrosine aminotransferase"/>
    <property type="match status" value="1"/>
</dbReference>
<evidence type="ECO:0000256" key="7">
    <source>
        <dbReference type="PIRSR" id="PIRSR000517-1"/>
    </source>
</evidence>
<proteinExistence type="inferred from homology"/>
<dbReference type="PANTHER" id="PTHR45744:SF5">
    <property type="entry name" value="NICOTIANAMINE AMINOTRANSFERASE 1"/>
    <property type="match status" value="1"/>
</dbReference>
<organism evidence="9 10">
    <name type="scientific">Carex littledalei</name>
    <dbReference type="NCBI Taxonomy" id="544730"/>
    <lineage>
        <taxon>Eukaryota</taxon>
        <taxon>Viridiplantae</taxon>
        <taxon>Streptophyta</taxon>
        <taxon>Embryophyta</taxon>
        <taxon>Tracheophyta</taxon>
        <taxon>Spermatophyta</taxon>
        <taxon>Magnoliopsida</taxon>
        <taxon>Liliopsida</taxon>
        <taxon>Poales</taxon>
        <taxon>Cyperaceae</taxon>
        <taxon>Cyperoideae</taxon>
        <taxon>Cariceae</taxon>
        <taxon>Carex</taxon>
        <taxon>Carex subgen. Euthyceras</taxon>
    </lineage>
</organism>
<dbReference type="PIRSF" id="PIRSF000517">
    <property type="entry name" value="Tyr_transaminase"/>
    <property type="match status" value="1"/>
</dbReference>
<dbReference type="EC" id="2.6.1.80" evidence="5"/>
<protein>
    <recommendedName>
        <fullName evidence="5">nicotianamine aminotransferase</fullName>
        <ecNumber evidence="5">2.6.1.80</ecNumber>
    </recommendedName>
</protein>
<name>A0A833QTZ3_9POAL</name>
<accession>A0A833QTZ3</accession>
<dbReference type="CDD" id="cd00609">
    <property type="entry name" value="AAT_like"/>
    <property type="match status" value="1"/>
</dbReference>
<gene>
    <name evidence="9" type="ORF">FCM35_KLT02182</name>
</gene>
<dbReference type="InterPro" id="IPR015424">
    <property type="entry name" value="PyrdxlP-dep_Trfase"/>
</dbReference>
<evidence type="ECO:0000256" key="1">
    <source>
        <dbReference type="ARBA" id="ARBA00001933"/>
    </source>
</evidence>